<dbReference type="KEGG" id="nml:Namu_1195"/>
<feature type="transmembrane region" description="Helical" evidence="1">
    <location>
        <begin position="209"/>
        <end position="229"/>
    </location>
</feature>
<keyword evidence="1" id="KW-0812">Transmembrane</keyword>
<feature type="transmembrane region" description="Helical" evidence="1">
    <location>
        <begin position="170"/>
        <end position="189"/>
    </location>
</feature>
<evidence type="ECO:0008006" key="4">
    <source>
        <dbReference type="Google" id="ProtNLM"/>
    </source>
</evidence>
<gene>
    <name evidence="2" type="ordered locus">Namu_1195</name>
</gene>
<dbReference type="Pfam" id="PF06197">
    <property type="entry name" value="DUF998"/>
    <property type="match status" value="1"/>
</dbReference>
<evidence type="ECO:0000313" key="2">
    <source>
        <dbReference type="EMBL" id="ACV77602.1"/>
    </source>
</evidence>
<dbReference type="eggNOG" id="ENOG50341T2">
    <property type="taxonomic scope" value="Bacteria"/>
</dbReference>
<organism evidence="2 3">
    <name type="scientific">Nakamurella multipartita (strain ATCC 700099 / DSM 44233 / CIP 104796 / JCM 9543 / NBRC 105858 / Y-104)</name>
    <name type="common">Microsphaera multipartita</name>
    <dbReference type="NCBI Taxonomy" id="479431"/>
    <lineage>
        <taxon>Bacteria</taxon>
        <taxon>Bacillati</taxon>
        <taxon>Actinomycetota</taxon>
        <taxon>Actinomycetes</taxon>
        <taxon>Nakamurellales</taxon>
        <taxon>Nakamurellaceae</taxon>
        <taxon>Nakamurella</taxon>
    </lineage>
</organism>
<keyword evidence="1" id="KW-1133">Transmembrane helix</keyword>
<proteinExistence type="predicted"/>
<dbReference type="HOGENOM" id="CLU_1146247_0_0_11"/>
<evidence type="ECO:0000256" key="1">
    <source>
        <dbReference type="SAM" id="Phobius"/>
    </source>
</evidence>
<dbReference type="InterPro" id="IPR009339">
    <property type="entry name" value="DUF998"/>
</dbReference>
<sequence precursor="true">MTTATLLRSPLTGARSPGPALAGLAAVVAPARSARVALAGAVASVPPIAALHLDAPSGTSMARTTISDVVVTTPAGEPLFALTAGALAVAGIALVRALAGLSGTAWTRALLAGWALALVAAAVFPTNLPGRPGDTSSTIHLIAGAAVFALLPLAAVRLWRRLARTLADGLRRTLLAVGLVSGALSTALIVNRIPGVLGAADLSLPPGLLQRAAGAAQIVLAALLGLGLLRSRAAQAAAASGS</sequence>
<feature type="transmembrane region" description="Helical" evidence="1">
    <location>
        <begin position="138"/>
        <end position="158"/>
    </location>
</feature>
<dbReference type="Proteomes" id="UP000002218">
    <property type="component" value="Chromosome"/>
</dbReference>
<feature type="transmembrane region" description="Helical" evidence="1">
    <location>
        <begin position="79"/>
        <end position="99"/>
    </location>
</feature>
<evidence type="ECO:0000313" key="3">
    <source>
        <dbReference type="Proteomes" id="UP000002218"/>
    </source>
</evidence>
<dbReference type="RefSeq" id="WP_015746516.1">
    <property type="nucleotide sequence ID" value="NC_013235.1"/>
</dbReference>
<dbReference type="InParanoid" id="C8XCN7"/>
<protein>
    <recommendedName>
        <fullName evidence="4">DUF998 domain-containing protein</fullName>
    </recommendedName>
</protein>
<feature type="transmembrane region" description="Helical" evidence="1">
    <location>
        <begin position="106"/>
        <end position="126"/>
    </location>
</feature>
<reference evidence="3" key="1">
    <citation type="submission" date="2009-09" db="EMBL/GenBank/DDBJ databases">
        <title>The complete genome of Nakamurella multipartita DSM 44233.</title>
        <authorList>
            <consortium name="US DOE Joint Genome Institute (JGI-PGF)"/>
            <person name="Lucas S."/>
            <person name="Copeland A."/>
            <person name="Lapidus A."/>
            <person name="Glavina del Rio T."/>
            <person name="Dalin E."/>
            <person name="Tice H."/>
            <person name="Bruce D."/>
            <person name="Goodwin L."/>
            <person name="Pitluck S."/>
            <person name="Kyrpides N."/>
            <person name="Mavromatis K."/>
            <person name="Ivanova N."/>
            <person name="Ovchinnikova G."/>
            <person name="Sims D."/>
            <person name="Meincke L."/>
            <person name="Brettin T."/>
            <person name="Detter J.C."/>
            <person name="Han C."/>
            <person name="Larimer F."/>
            <person name="Land M."/>
            <person name="Hauser L."/>
            <person name="Markowitz V."/>
            <person name="Cheng J.-F."/>
            <person name="Hugenholtz P."/>
            <person name="Woyke T."/>
            <person name="Wu D."/>
            <person name="Klenk H.-P."/>
            <person name="Eisen J.A."/>
        </authorList>
    </citation>
    <scope>NUCLEOTIDE SEQUENCE [LARGE SCALE GENOMIC DNA]</scope>
    <source>
        <strain evidence="3">ATCC 700099 / DSM 44233 / CIP 104796 / JCM 9543 / NBRC 105858 / Y-104</strain>
    </source>
</reference>
<accession>C8XCN7</accession>
<reference evidence="2 3" key="2">
    <citation type="journal article" date="2010" name="Stand. Genomic Sci.">
        <title>Complete genome sequence of Nakamurella multipartita type strain (Y-104).</title>
        <authorList>
            <person name="Tice H."/>
            <person name="Mayilraj S."/>
            <person name="Sims D."/>
            <person name="Lapidus A."/>
            <person name="Nolan M."/>
            <person name="Lucas S."/>
            <person name="Glavina Del Rio T."/>
            <person name="Copeland A."/>
            <person name="Cheng J.F."/>
            <person name="Meincke L."/>
            <person name="Bruce D."/>
            <person name="Goodwin L."/>
            <person name="Pitluck S."/>
            <person name="Ivanova N."/>
            <person name="Mavromatis K."/>
            <person name="Ovchinnikova G."/>
            <person name="Pati A."/>
            <person name="Chen A."/>
            <person name="Palaniappan K."/>
            <person name="Land M."/>
            <person name="Hauser L."/>
            <person name="Chang Y.J."/>
            <person name="Jeffries C.D."/>
            <person name="Detter J.C."/>
            <person name="Brettin T."/>
            <person name="Rohde M."/>
            <person name="Goker M."/>
            <person name="Bristow J."/>
            <person name="Eisen J.A."/>
            <person name="Markowitz V."/>
            <person name="Hugenholtz P."/>
            <person name="Kyrpides N.C."/>
            <person name="Klenk H.P."/>
            <person name="Chen F."/>
        </authorList>
    </citation>
    <scope>NUCLEOTIDE SEQUENCE [LARGE SCALE GENOMIC DNA]</scope>
    <source>
        <strain evidence="3">ATCC 700099 / DSM 44233 / CIP 104796 / JCM 9543 / NBRC 105858 / Y-104</strain>
    </source>
</reference>
<keyword evidence="1" id="KW-0472">Membrane</keyword>
<keyword evidence="3" id="KW-1185">Reference proteome</keyword>
<name>C8XCN7_NAKMY</name>
<dbReference type="AlphaFoldDB" id="C8XCN7"/>
<dbReference type="EMBL" id="CP001737">
    <property type="protein sequence ID" value="ACV77602.1"/>
    <property type="molecule type" value="Genomic_DNA"/>
</dbReference>